<dbReference type="OrthoDB" id="9769319at2"/>
<keyword evidence="4" id="KW-1185">Reference proteome</keyword>
<dbReference type="NCBIfam" id="TIGR01254">
    <property type="entry name" value="sfuA"/>
    <property type="match status" value="1"/>
</dbReference>
<dbReference type="GO" id="GO:0030288">
    <property type="term" value="C:outer membrane-bounded periplasmic space"/>
    <property type="evidence" value="ECO:0007669"/>
    <property type="project" value="TreeGrafter"/>
</dbReference>
<feature type="chain" id="PRO_5003939116" evidence="2">
    <location>
        <begin position="21"/>
        <end position="341"/>
    </location>
</feature>
<keyword evidence="1 2" id="KW-0732">Signal</keyword>
<dbReference type="GO" id="GO:0030975">
    <property type="term" value="F:thiamine binding"/>
    <property type="evidence" value="ECO:0007669"/>
    <property type="project" value="InterPro"/>
</dbReference>
<dbReference type="Gene3D" id="3.40.190.10">
    <property type="entry name" value="Periplasmic binding protein-like II"/>
    <property type="match status" value="2"/>
</dbReference>
<dbReference type="CDD" id="cd13545">
    <property type="entry name" value="PBP2_TbpA"/>
    <property type="match status" value="1"/>
</dbReference>
<dbReference type="RefSeq" id="WP_015236629.1">
    <property type="nucleotide sequence ID" value="NC_019793.1"/>
</dbReference>
<dbReference type="EMBL" id="CP003382">
    <property type="protein sequence ID" value="AFZ68327.1"/>
    <property type="molecule type" value="Genomic_DNA"/>
</dbReference>
<accession>L0A571</accession>
<name>L0A571_DEIPD</name>
<dbReference type="Pfam" id="PF13343">
    <property type="entry name" value="SBP_bac_6"/>
    <property type="match status" value="1"/>
</dbReference>
<dbReference type="eggNOG" id="COG4143">
    <property type="taxonomic scope" value="Bacteria"/>
</dbReference>
<proteinExistence type="predicted"/>
<dbReference type="PATRIC" id="fig|937777.3.peg.2880"/>
<evidence type="ECO:0000313" key="4">
    <source>
        <dbReference type="Proteomes" id="UP000010467"/>
    </source>
</evidence>
<feature type="signal peptide" evidence="2">
    <location>
        <begin position="1"/>
        <end position="20"/>
    </location>
</feature>
<dbReference type="STRING" id="937777.Deipe_2864"/>
<evidence type="ECO:0000256" key="1">
    <source>
        <dbReference type="ARBA" id="ARBA00022729"/>
    </source>
</evidence>
<organism evidence="3 4">
    <name type="scientific">Deinococcus peraridilitoris (strain DSM 19664 / LMG 22246 / CIP 109416 / KR-200)</name>
    <dbReference type="NCBI Taxonomy" id="937777"/>
    <lineage>
        <taxon>Bacteria</taxon>
        <taxon>Thermotogati</taxon>
        <taxon>Deinococcota</taxon>
        <taxon>Deinococci</taxon>
        <taxon>Deinococcales</taxon>
        <taxon>Deinococcaceae</taxon>
        <taxon>Deinococcus</taxon>
    </lineage>
</organism>
<evidence type="ECO:0000256" key="2">
    <source>
        <dbReference type="SAM" id="SignalP"/>
    </source>
</evidence>
<dbReference type="GO" id="GO:0030976">
    <property type="term" value="F:thiamine pyrophosphate binding"/>
    <property type="evidence" value="ECO:0007669"/>
    <property type="project" value="TreeGrafter"/>
</dbReference>
<dbReference type="HOGENOM" id="CLU_026974_6_1_0"/>
<sequence length="341" mass="37611">MLRILVSTFLLSGLASQALAAELSVITHDSFSVDKKLLAQFEAAHNTKVRLIKGGDTGAMVNKLILTKEAPIADVVYGIDNTLLGKARAAGILEPYKSPQAKNVPARLTLTSDGLLNTVDYGYVALNYDKAYFEKNKLALPKSLDDLTKPEYQGMLAVQNPATSSPGLAFLLATVKHFGPEKAWTWWKAMKDNGLKVTRGWNDAYYTEFTRAGGKYPIVVSYASSPAAEVFYSEKKITESPTANLFLPGSTFLQLEGVGILKGTKQRELARRFVDFMLSPEVQADFPTRMWVYPAREGVKLDPVYQHAQTPQGVTALGAAEIRMNAQIWTDTWTRLVVRGR</sequence>
<dbReference type="InterPro" id="IPR005948">
    <property type="entry name" value="ThiB-like"/>
</dbReference>
<dbReference type="PANTHER" id="PTHR30006:SF2">
    <property type="entry name" value="ABC TRANSPORTER SUBSTRATE-BINDING PROTEIN"/>
    <property type="match status" value="1"/>
</dbReference>
<dbReference type="KEGG" id="dpd:Deipe_2864"/>
<dbReference type="PANTHER" id="PTHR30006">
    <property type="entry name" value="THIAMINE-BINDING PERIPLASMIC PROTEIN-RELATED"/>
    <property type="match status" value="1"/>
</dbReference>
<dbReference type="GO" id="GO:0015888">
    <property type="term" value="P:thiamine transport"/>
    <property type="evidence" value="ECO:0007669"/>
    <property type="project" value="InterPro"/>
</dbReference>
<dbReference type="AlphaFoldDB" id="L0A571"/>
<reference evidence="4" key="1">
    <citation type="submission" date="2012-03" db="EMBL/GenBank/DDBJ databases">
        <title>Complete sequence of chromosome of Deinococcus peraridilitoris DSM 19664.</title>
        <authorList>
            <person name="Lucas S."/>
            <person name="Copeland A."/>
            <person name="Lapidus A."/>
            <person name="Glavina del Rio T."/>
            <person name="Dalin E."/>
            <person name="Tice H."/>
            <person name="Bruce D."/>
            <person name="Goodwin L."/>
            <person name="Pitluck S."/>
            <person name="Peters L."/>
            <person name="Mikhailova N."/>
            <person name="Lu M."/>
            <person name="Kyrpides N."/>
            <person name="Mavromatis K."/>
            <person name="Ivanova N."/>
            <person name="Brettin T."/>
            <person name="Detter J.C."/>
            <person name="Han C."/>
            <person name="Larimer F."/>
            <person name="Land M."/>
            <person name="Hauser L."/>
            <person name="Markowitz V."/>
            <person name="Cheng J.-F."/>
            <person name="Hugenholtz P."/>
            <person name="Woyke T."/>
            <person name="Wu D."/>
            <person name="Pukall R."/>
            <person name="Steenblock K."/>
            <person name="Brambilla E."/>
            <person name="Klenk H.-P."/>
            <person name="Eisen J.A."/>
        </authorList>
    </citation>
    <scope>NUCLEOTIDE SEQUENCE [LARGE SCALE GENOMIC DNA]</scope>
    <source>
        <strain evidence="4">DSM 19664 / LMG 22246 / CIP 109416 / KR-200</strain>
    </source>
</reference>
<gene>
    <name evidence="3" type="ordered locus">Deipe_2864</name>
</gene>
<dbReference type="SUPFAM" id="SSF53850">
    <property type="entry name" value="Periplasmic binding protein-like II"/>
    <property type="match status" value="1"/>
</dbReference>
<evidence type="ECO:0000313" key="3">
    <source>
        <dbReference type="EMBL" id="AFZ68327.1"/>
    </source>
</evidence>
<protein>
    <submittedName>
        <fullName evidence="3">ABC transporter periplasmic binding protein, thiB subfamily</fullName>
    </submittedName>
</protein>
<dbReference type="Proteomes" id="UP000010467">
    <property type="component" value="Chromosome"/>
</dbReference>